<organism evidence="1 2">
    <name type="scientific">Allofournierella massiliensis</name>
    <dbReference type="NCBI Taxonomy" id="1650663"/>
    <lineage>
        <taxon>Bacteria</taxon>
        <taxon>Bacillati</taxon>
        <taxon>Bacillota</taxon>
        <taxon>Clostridia</taxon>
        <taxon>Eubacteriales</taxon>
        <taxon>Oscillospiraceae</taxon>
        <taxon>Allofournierella</taxon>
    </lineage>
</organism>
<dbReference type="AlphaFoldDB" id="A0A4R1R7V6"/>
<dbReference type="Gene3D" id="3.40.50.300">
    <property type="entry name" value="P-loop containing nucleotide triphosphate hydrolases"/>
    <property type="match status" value="1"/>
</dbReference>
<dbReference type="RefSeq" id="WP_341439604.1">
    <property type="nucleotide sequence ID" value="NZ_CABKVM010000016.1"/>
</dbReference>
<dbReference type="Proteomes" id="UP000295184">
    <property type="component" value="Unassembled WGS sequence"/>
</dbReference>
<sequence length="321" mass="35036">MNNTLLNTLKAAREGLAERLDSMTLPAEIPHGDMPGDKVLITESHVAKAKTILPALVDKMIAALENKPLQRCVLSVCGGSGVGKSETASLLGWYLGQLGAKSYILSGDNYPHRIPEYNDAERLRVFRDTGLKGLVAAGLHTAQVSEQLHQLMEEDKDADPALCAEYGWLSAYQAAGRRGLKGYLGTPNEIDFDRVNSIIAQFQAGAEQISLKRMGRRPSELWAETVDFSETSVLIIEWTHSNNDHLAGVDLPVLLNSTPAETMAHRRERNRDGKVDSPFTTMVLEIEQGLLASQAHKAAVILSKSGELLSYAEYQALMANA</sequence>
<protein>
    <submittedName>
        <fullName evidence="1">Adenylylsulfate kinase-like enzyme</fullName>
    </submittedName>
</protein>
<name>A0A4R1R7V6_9FIRM</name>
<keyword evidence="1" id="KW-0808">Transferase</keyword>
<evidence type="ECO:0000313" key="2">
    <source>
        <dbReference type="Proteomes" id="UP000295184"/>
    </source>
</evidence>
<dbReference type="GO" id="GO:0016301">
    <property type="term" value="F:kinase activity"/>
    <property type="evidence" value="ECO:0007669"/>
    <property type="project" value="UniProtKB-KW"/>
</dbReference>
<dbReference type="EMBL" id="SLUM01000001">
    <property type="protein sequence ID" value="TCL61714.1"/>
    <property type="molecule type" value="Genomic_DNA"/>
</dbReference>
<proteinExistence type="predicted"/>
<gene>
    <name evidence="1" type="ORF">EDD77_101168</name>
</gene>
<accession>A0A4R1R7V6</accession>
<reference evidence="1 2" key="1">
    <citation type="submission" date="2019-03" db="EMBL/GenBank/DDBJ databases">
        <title>Genomic Encyclopedia of Type Strains, Phase IV (KMG-IV): sequencing the most valuable type-strain genomes for metagenomic binning, comparative biology and taxonomic classification.</title>
        <authorList>
            <person name="Goeker M."/>
        </authorList>
    </citation>
    <scope>NUCLEOTIDE SEQUENCE [LARGE SCALE GENOMIC DNA]</scope>
    <source>
        <strain evidence="1 2">DSM 100451</strain>
    </source>
</reference>
<dbReference type="InterPro" id="IPR027417">
    <property type="entry name" value="P-loop_NTPase"/>
</dbReference>
<keyword evidence="1" id="KW-0418">Kinase</keyword>
<dbReference type="SUPFAM" id="SSF52540">
    <property type="entry name" value="P-loop containing nucleoside triphosphate hydrolases"/>
    <property type="match status" value="1"/>
</dbReference>
<evidence type="ECO:0000313" key="1">
    <source>
        <dbReference type="EMBL" id="TCL61714.1"/>
    </source>
</evidence>
<dbReference type="STRING" id="1650663.GCA_001486665_01773"/>
<comment type="caution">
    <text evidence="1">The sequence shown here is derived from an EMBL/GenBank/DDBJ whole genome shotgun (WGS) entry which is preliminary data.</text>
</comment>